<dbReference type="RefSeq" id="WP_236959654.1">
    <property type="nucleotide sequence ID" value="NZ_JAETXX010000009.1"/>
</dbReference>
<proteinExistence type="predicted"/>
<protein>
    <submittedName>
        <fullName evidence="1">Uncharacterized protein</fullName>
    </submittedName>
</protein>
<organism evidence="1 2">
    <name type="scientific">Joostella atrarenae</name>
    <dbReference type="NCBI Taxonomy" id="679257"/>
    <lineage>
        <taxon>Bacteria</taxon>
        <taxon>Pseudomonadati</taxon>
        <taxon>Bacteroidota</taxon>
        <taxon>Flavobacteriia</taxon>
        <taxon>Flavobacteriales</taxon>
        <taxon>Flavobacteriaceae</taxon>
        <taxon>Joostella</taxon>
    </lineage>
</organism>
<reference evidence="1 2" key="1">
    <citation type="submission" date="2021-01" db="EMBL/GenBank/DDBJ databases">
        <title>Genome sequencing of Joostella atrarenae M1-2 (= KCTC 23194).</title>
        <authorList>
            <person name="Zakaria M.R."/>
            <person name="Lam M.Q."/>
            <person name="Chong C.S."/>
        </authorList>
    </citation>
    <scope>NUCLEOTIDE SEQUENCE [LARGE SCALE GENOMIC DNA]</scope>
    <source>
        <strain evidence="1 2">M1-2</strain>
    </source>
</reference>
<gene>
    <name evidence="1" type="ORF">JM658_12705</name>
</gene>
<dbReference type="Proteomes" id="UP000829517">
    <property type="component" value="Unassembled WGS sequence"/>
</dbReference>
<evidence type="ECO:0000313" key="2">
    <source>
        <dbReference type="Proteomes" id="UP000829517"/>
    </source>
</evidence>
<comment type="caution">
    <text evidence="1">The sequence shown here is derived from an EMBL/GenBank/DDBJ whole genome shotgun (WGS) entry which is preliminary data.</text>
</comment>
<evidence type="ECO:0000313" key="1">
    <source>
        <dbReference type="EMBL" id="MCF8715688.1"/>
    </source>
</evidence>
<accession>A0ABS9J5J7</accession>
<dbReference type="EMBL" id="JAETXX010000009">
    <property type="protein sequence ID" value="MCF8715688.1"/>
    <property type="molecule type" value="Genomic_DNA"/>
</dbReference>
<keyword evidence="2" id="KW-1185">Reference proteome</keyword>
<name>A0ABS9J5J7_9FLAO</name>
<sequence>MDFNTMLQLPVLEISQVIKILQEIADQERTKEKPNMPKVIISTTAGNVSGYFINYDTSKNIILLGNWYDNNPELQYVQSHAISSISLVKFNKYIHLLSDGKIPFTPDTSDIPTLLQLKKEIKELELDLNKTFDKEISIVYKYEETPEDLDKFYASKVLLLLKETLSKIAEDKLAKEAFREVASVINFSLENTNEYTLKDDVLSVVIDVSKGLKSALTVTQLQTEIEKTL</sequence>